<dbReference type="PROSITE" id="PS50144">
    <property type="entry name" value="MATH"/>
    <property type="match status" value="1"/>
</dbReference>
<dbReference type="InterPro" id="IPR008974">
    <property type="entry name" value="TRAF-like"/>
</dbReference>
<organism evidence="1">
    <name type="scientific">Aegilops tauschii</name>
    <name type="common">Tausch's goatgrass</name>
    <name type="synonym">Aegilops squarrosa</name>
    <dbReference type="NCBI Taxonomy" id="37682"/>
    <lineage>
        <taxon>Eukaryota</taxon>
        <taxon>Viridiplantae</taxon>
        <taxon>Streptophyta</taxon>
        <taxon>Embryophyta</taxon>
        <taxon>Tracheophyta</taxon>
        <taxon>Spermatophyta</taxon>
        <taxon>Magnoliopsida</taxon>
        <taxon>Liliopsida</taxon>
        <taxon>Poales</taxon>
        <taxon>Poaceae</taxon>
        <taxon>BOP clade</taxon>
        <taxon>Pooideae</taxon>
        <taxon>Triticodae</taxon>
        <taxon>Triticeae</taxon>
        <taxon>Triticinae</taxon>
        <taxon>Aegilops</taxon>
    </lineage>
</organism>
<dbReference type="PANTHER" id="PTHR26379">
    <property type="entry name" value="BTB/POZ AND MATH DOMAIN-CONTAINING PROTEIN 1"/>
    <property type="match status" value="1"/>
</dbReference>
<protein>
    <submittedName>
        <fullName evidence="1">Uncharacterized protein</fullName>
    </submittedName>
</protein>
<dbReference type="AlphaFoldDB" id="M8BGK0"/>
<proteinExistence type="predicted"/>
<reference evidence="1" key="1">
    <citation type="submission" date="2015-06" db="UniProtKB">
        <authorList>
            <consortium name="EnsemblPlants"/>
        </authorList>
    </citation>
    <scope>IDENTIFICATION</scope>
</reference>
<name>M8BGK0_AEGTA</name>
<dbReference type="CDD" id="cd00121">
    <property type="entry name" value="MATH"/>
    <property type="match status" value="1"/>
</dbReference>
<dbReference type="InterPro" id="IPR002083">
    <property type="entry name" value="MATH/TRAF_dom"/>
</dbReference>
<dbReference type="EnsemblPlants" id="EMT21104">
    <property type="protein sequence ID" value="EMT21104"/>
    <property type="gene ID" value="F775_02578"/>
</dbReference>
<dbReference type="SUPFAM" id="SSF49599">
    <property type="entry name" value="TRAF domain-like"/>
    <property type="match status" value="1"/>
</dbReference>
<dbReference type="GO" id="GO:0016567">
    <property type="term" value="P:protein ubiquitination"/>
    <property type="evidence" value="ECO:0007669"/>
    <property type="project" value="InterPro"/>
</dbReference>
<sequence>MDVPNPPPRKQTSKPTHLVDKVRLRYDQRSIMVSMKLPPPTTRSTITATTSVGTHELKVEGYSETKLLAASEHIESSKFRAAGHDFQICYYPHRHRYQKIDCNANISFFLKMAEAAASNVRVEFRFSLVSRHGGEPARFAGERRVVTFPHEHGGVEYWGLAISKKLEESLEYLGDDSFVLLCEITVVDKPVVKSDDGLAVCRCKDDLSKRRHLRNTADRASWVKDVVVKHFLRCFGI</sequence>
<dbReference type="InterPro" id="IPR045005">
    <property type="entry name" value="BPM1-6"/>
</dbReference>
<dbReference type="Pfam" id="PF22486">
    <property type="entry name" value="MATH_2"/>
    <property type="match status" value="1"/>
</dbReference>
<dbReference type="PANTHER" id="PTHR26379:SF443">
    <property type="entry name" value="MATH DOMAIN CONTAINING PROTEIN"/>
    <property type="match status" value="1"/>
</dbReference>
<accession>M8BGK0</accession>
<dbReference type="Gene3D" id="2.60.210.10">
    <property type="entry name" value="Apoptosis, Tumor Necrosis Factor Receptor Associated Protein 2, Chain A"/>
    <property type="match status" value="1"/>
</dbReference>
<evidence type="ECO:0000313" key="1">
    <source>
        <dbReference type="EnsemblPlants" id="EMT21104"/>
    </source>
</evidence>